<evidence type="ECO:0000256" key="1">
    <source>
        <dbReference type="SAM" id="MobiDB-lite"/>
    </source>
</evidence>
<evidence type="ECO:0000313" key="2">
    <source>
        <dbReference type="EMBL" id="JAT77726.1"/>
    </source>
</evidence>
<proteinExistence type="predicted"/>
<gene>
    <name evidence="2" type="ORF">g.4873</name>
</gene>
<dbReference type="GO" id="GO:0005634">
    <property type="term" value="C:nucleus"/>
    <property type="evidence" value="ECO:0007669"/>
    <property type="project" value="TreeGrafter"/>
</dbReference>
<dbReference type="Gene3D" id="3.40.50.300">
    <property type="entry name" value="P-loop containing nucleotide triphosphate hydrolases"/>
    <property type="match status" value="1"/>
</dbReference>
<evidence type="ECO:0008006" key="3">
    <source>
        <dbReference type="Google" id="ProtNLM"/>
    </source>
</evidence>
<accession>A0A1D2AES6</accession>
<reference evidence="2" key="1">
    <citation type="submission" date="2015-08" db="EMBL/GenBank/DDBJ databases">
        <authorList>
            <person name="Babu N.S."/>
            <person name="Beckwith C.J."/>
            <person name="Beseler K.G."/>
            <person name="Brison A."/>
            <person name="Carone J.V."/>
            <person name="Caskin T.P."/>
            <person name="Diamond M."/>
            <person name="Durham M.E."/>
            <person name="Foxe J.M."/>
            <person name="Go M."/>
            <person name="Henderson B.A."/>
            <person name="Jones I.B."/>
            <person name="McGettigan J.A."/>
            <person name="Micheletti S.J."/>
            <person name="Nasrallah M.E."/>
            <person name="Ortiz D."/>
            <person name="Piller C.R."/>
            <person name="Privatt S.R."/>
            <person name="Schneider S.L."/>
            <person name="Sharp S."/>
            <person name="Smith T.C."/>
            <person name="Stanton J.D."/>
            <person name="Ullery H.E."/>
            <person name="Wilson R.J."/>
            <person name="Serrano M.G."/>
            <person name="Buck G."/>
            <person name="Lee V."/>
            <person name="Wang Y."/>
            <person name="Carvalho R."/>
            <person name="Voegtly L."/>
            <person name="Shi R."/>
            <person name="Duckworth R."/>
            <person name="Johnson A."/>
            <person name="Loviza R."/>
            <person name="Walstead R."/>
            <person name="Shah Z."/>
            <person name="Kiflezghi M."/>
            <person name="Wade K."/>
            <person name="Ball S.L."/>
            <person name="Bradley K.W."/>
            <person name="Asai D.J."/>
            <person name="Bowman C.A."/>
            <person name="Russell D.A."/>
            <person name="Pope W.H."/>
            <person name="Jacobs-Sera D."/>
            <person name="Hendrix R.W."/>
            <person name="Hatfull G.F."/>
        </authorList>
    </citation>
    <scope>NUCLEOTIDE SEQUENCE</scope>
</reference>
<sequence>MAKASLKPKAASKGKAKAPLPAKAPAAKQPAGVPGVEKKKSKRRYHGPPAPRQEKKPRGPAPVNPPGSRQARKAEEEAAQATTATIAGAPATQQADWLWDRYCAESGASELERQGLTAGCFAPAHPSEWLEESLASLPEQAAFLGRGGQHVPVGSPAVLVVTGAAIRAVSLIRQMPAVNKACKVGKLFAKHFKQAEQEAVLSSTVMHVAVGTPNRLIKLIEAGALKLGRLRYVVVDVAMDAKKRTVLDMAETKSDFWTLFASHLKPKFESGAQFVLTSCKVDKDGPQ</sequence>
<feature type="compositionally biased region" description="Low complexity" evidence="1">
    <location>
        <begin position="79"/>
        <end position="89"/>
    </location>
</feature>
<dbReference type="PANTHER" id="PTHR24030:SF0">
    <property type="entry name" value="PROTEIN CMSS1"/>
    <property type="match status" value="1"/>
</dbReference>
<name>A0A1D2AES6_AUXPR</name>
<feature type="region of interest" description="Disordered" evidence="1">
    <location>
        <begin position="1"/>
        <end position="89"/>
    </location>
</feature>
<protein>
    <recommendedName>
        <fullName evidence="3">Protein CMSS1</fullName>
    </recommendedName>
</protein>
<dbReference type="AlphaFoldDB" id="A0A1D2AES6"/>
<dbReference type="PANTHER" id="PTHR24030">
    <property type="entry name" value="PROTEIN CMSS1"/>
    <property type="match status" value="1"/>
</dbReference>
<dbReference type="InterPro" id="IPR032704">
    <property type="entry name" value="Cms1"/>
</dbReference>
<dbReference type="InterPro" id="IPR027417">
    <property type="entry name" value="P-loop_NTPase"/>
</dbReference>
<organism evidence="2">
    <name type="scientific">Auxenochlorella protothecoides</name>
    <name type="common">Green microalga</name>
    <name type="synonym">Chlorella protothecoides</name>
    <dbReference type="NCBI Taxonomy" id="3075"/>
    <lineage>
        <taxon>Eukaryota</taxon>
        <taxon>Viridiplantae</taxon>
        <taxon>Chlorophyta</taxon>
        <taxon>core chlorophytes</taxon>
        <taxon>Trebouxiophyceae</taxon>
        <taxon>Chlorellales</taxon>
        <taxon>Chlorellaceae</taxon>
        <taxon>Auxenochlorella</taxon>
    </lineage>
</organism>
<dbReference type="Pfam" id="PF14617">
    <property type="entry name" value="CMS1"/>
    <property type="match status" value="1"/>
</dbReference>
<dbReference type="EMBL" id="GDKF01000896">
    <property type="protein sequence ID" value="JAT77726.1"/>
    <property type="molecule type" value="Transcribed_RNA"/>
</dbReference>
<feature type="compositionally biased region" description="Low complexity" evidence="1">
    <location>
        <begin position="17"/>
        <end position="32"/>
    </location>
</feature>
<dbReference type="GO" id="GO:0030686">
    <property type="term" value="C:90S preribosome"/>
    <property type="evidence" value="ECO:0007669"/>
    <property type="project" value="TreeGrafter"/>
</dbReference>